<evidence type="ECO:0000256" key="3">
    <source>
        <dbReference type="ARBA" id="ARBA00022833"/>
    </source>
</evidence>
<keyword evidence="6" id="KW-1185">Reference proteome</keyword>
<dbReference type="OMA" id="NNIRIRM"/>
<dbReference type="Pfam" id="PF02892">
    <property type="entry name" value="zf-BED"/>
    <property type="match status" value="1"/>
</dbReference>
<reference evidence="5" key="2">
    <citation type="submission" date="2025-09" db="UniProtKB">
        <authorList>
            <consortium name="Ensembl"/>
        </authorList>
    </citation>
    <scope>IDENTIFICATION</scope>
</reference>
<dbReference type="GO" id="GO:0003677">
    <property type="term" value="F:DNA binding"/>
    <property type="evidence" value="ECO:0007669"/>
    <property type="project" value="InterPro"/>
</dbReference>
<dbReference type="InterPro" id="IPR012337">
    <property type="entry name" value="RNaseH-like_sf"/>
</dbReference>
<evidence type="ECO:0000256" key="2">
    <source>
        <dbReference type="ARBA" id="ARBA00022771"/>
    </source>
</evidence>
<dbReference type="Ensembl" id="ENSCCRT00000035157.2">
    <property type="protein sequence ID" value="ENSCCRP00000032424.2"/>
    <property type="gene ID" value="ENSCCRG00000017461.2"/>
</dbReference>
<dbReference type="GeneTree" id="ENSGT00530000064692"/>
<proteinExistence type="predicted"/>
<name>A0A8C1BHA2_CYPCA</name>
<dbReference type="SUPFAM" id="SSF53098">
    <property type="entry name" value="Ribonuclease H-like"/>
    <property type="match status" value="1"/>
</dbReference>
<dbReference type="InterPro" id="IPR003656">
    <property type="entry name" value="Znf_BED"/>
</dbReference>
<dbReference type="AlphaFoldDB" id="A0A8C1BHA2"/>
<evidence type="ECO:0000259" key="4">
    <source>
        <dbReference type="Pfam" id="PF02892"/>
    </source>
</evidence>
<feature type="domain" description="BED-type" evidence="4">
    <location>
        <begin position="15"/>
        <end position="62"/>
    </location>
</feature>
<protein>
    <recommendedName>
        <fullName evidence="4">BED-type domain-containing protein</fullName>
    </recommendedName>
</protein>
<evidence type="ECO:0000256" key="1">
    <source>
        <dbReference type="ARBA" id="ARBA00022723"/>
    </source>
</evidence>
<dbReference type="GO" id="GO:0008270">
    <property type="term" value="F:zinc ion binding"/>
    <property type="evidence" value="ECO:0007669"/>
    <property type="project" value="UniProtKB-KW"/>
</dbReference>
<organism evidence="5 6">
    <name type="scientific">Cyprinus carpio carpio</name>
    <dbReference type="NCBI Taxonomy" id="630221"/>
    <lineage>
        <taxon>Eukaryota</taxon>
        <taxon>Metazoa</taxon>
        <taxon>Chordata</taxon>
        <taxon>Craniata</taxon>
        <taxon>Vertebrata</taxon>
        <taxon>Euteleostomi</taxon>
        <taxon>Actinopterygii</taxon>
        <taxon>Neopterygii</taxon>
        <taxon>Teleostei</taxon>
        <taxon>Ostariophysi</taxon>
        <taxon>Cypriniformes</taxon>
        <taxon>Cyprinidae</taxon>
        <taxon>Cyprininae</taxon>
        <taxon>Cyprinus</taxon>
    </lineage>
</organism>
<keyword evidence="3" id="KW-0862">Zinc</keyword>
<dbReference type="PANTHER" id="PTHR47501">
    <property type="entry name" value="TRANSPOSASE-RELATED"/>
    <property type="match status" value="1"/>
</dbReference>
<reference evidence="5" key="1">
    <citation type="submission" date="2025-08" db="UniProtKB">
        <authorList>
            <consortium name="Ensembl"/>
        </authorList>
    </citation>
    <scope>IDENTIFICATION</scope>
</reference>
<dbReference type="Proteomes" id="UP001108240">
    <property type="component" value="Unplaced"/>
</dbReference>
<accession>A0A8C1BHA2</accession>
<keyword evidence="2" id="KW-0863">Zinc-finger</keyword>
<evidence type="ECO:0000313" key="6">
    <source>
        <dbReference type="Proteomes" id="UP001108240"/>
    </source>
</evidence>
<dbReference type="PANTHER" id="PTHR47501:SF7">
    <property type="entry name" value="TRANSPOSASE"/>
    <property type="match status" value="1"/>
</dbReference>
<evidence type="ECO:0000313" key="5">
    <source>
        <dbReference type="Ensembl" id="ENSCCRP00000032424.2"/>
    </source>
</evidence>
<sequence length="600" mass="67506">MDGDDKCGGCFFKWKYKHYFEFCDRKNKNITVKCKLCANSKELSTAVNSTSNLLKHLNRVHSTTKLVTKEDNVTHARDESGATSSKQARLDFFSRSGGKVTSGQVKRAVAAYVVEEMLPLSTVESQSFRDLLTMIPVTDSSVPLQDRKTFARYLDKCYADMEYELKKTFERLEYVSTTADIWTCNNKSFLGMTAHWINPVNFSREKAALACKRIKGRHKYDVIASEIEQVHSAFGLSFKITATVTDNGSNFLKAFRMYKPAEDTESDSEDELDDDEVTFTDVGQALSSESDGQFTLPPHLSCASHTLNLVSRNDVEKWLTTKSESKTIYRSVIGKCSGLWTKASRSRVASELVEDVIKGKLVVPTATRWNSFHDALSRISQIALTDLNTLCNQMGIKCITEKEYHFLKEYCAILKPLSTALDILQGEDHYYYGTILPTLEVLMSKTLALQSGLSAMTSGLPDAIVKAIQVRFSSVLDSKDALLAAATLPRFKIRWIKDEERRNHVKSLLTVECQAQHSDGHIVNPVEQKPSNSNDNDFFVFEDEDVCYSSETQVMEYLKSSGLELDILNKFPNIKVISLKYNTATPSSADFLASDLRNFF</sequence>
<keyword evidence="1" id="KW-0479">Metal-binding</keyword>